<name>L5KE97_PTEAL</name>
<organism evidence="1 2">
    <name type="scientific">Pteropus alecto</name>
    <name type="common">Black flying fox</name>
    <dbReference type="NCBI Taxonomy" id="9402"/>
    <lineage>
        <taxon>Eukaryota</taxon>
        <taxon>Metazoa</taxon>
        <taxon>Chordata</taxon>
        <taxon>Craniata</taxon>
        <taxon>Vertebrata</taxon>
        <taxon>Euteleostomi</taxon>
        <taxon>Mammalia</taxon>
        <taxon>Eutheria</taxon>
        <taxon>Laurasiatheria</taxon>
        <taxon>Chiroptera</taxon>
        <taxon>Yinpterochiroptera</taxon>
        <taxon>Pteropodoidea</taxon>
        <taxon>Pteropodidae</taxon>
        <taxon>Pteropodinae</taxon>
        <taxon>Pteropus</taxon>
    </lineage>
</organism>
<evidence type="ECO:0000313" key="1">
    <source>
        <dbReference type="EMBL" id="ELK09989.1"/>
    </source>
</evidence>
<dbReference type="AlphaFoldDB" id="L5KE97"/>
<reference evidence="2" key="1">
    <citation type="journal article" date="2013" name="Science">
        <title>Comparative analysis of bat genomes provides insight into the evolution of flight and immunity.</title>
        <authorList>
            <person name="Zhang G."/>
            <person name="Cowled C."/>
            <person name="Shi Z."/>
            <person name="Huang Z."/>
            <person name="Bishop-Lilly K.A."/>
            <person name="Fang X."/>
            <person name="Wynne J.W."/>
            <person name="Xiong Z."/>
            <person name="Baker M.L."/>
            <person name="Zhao W."/>
            <person name="Tachedjian M."/>
            <person name="Zhu Y."/>
            <person name="Zhou P."/>
            <person name="Jiang X."/>
            <person name="Ng J."/>
            <person name="Yang L."/>
            <person name="Wu L."/>
            <person name="Xiao J."/>
            <person name="Feng Y."/>
            <person name="Chen Y."/>
            <person name="Sun X."/>
            <person name="Zhang Y."/>
            <person name="Marsh G.A."/>
            <person name="Crameri G."/>
            <person name="Broder C.C."/>
            <person name="Frey K.G."/>
            <person name="Wang L.F."/>
            <person name="Wang J."/>
        </authorList>
    </citation>
    <scope>NUCLEOTIDE SEQUENCE [LARGE SCALE GENOMIC DNA]</scope>
</reference>
<gene>
    <name evidence="1" type="ORF">PAL_GLEAN10013314</name>
</gene>
<keyword evidence="2" id="KW-1185">Reference proteome</keyword>
<dbReference type="EMBL" id="KB030789">
    <property type="protein sequence ID" value="ELK09989.1"/>
    <property type="molecule type" value="Genomic_DNA"/>
</dbReference>
<protein>
    <submittedName>
        <fullName evidence="1">Uncharacterized protein</fullName>
    </submittedName>
</protein>
<dbReference type="Proteomes" id="UP000010552">
    <property type="component" value="Unassembled WGS sequence"/>
</dbReference>
<proteinExistence type="predicted"/>
<accession>L5KE97</accession>
<dbReference type="InParanoid" id="L5KE97"/>
<evidence type="ECO:0000313" key="2">
    <source>
        <dbReference type="Proteomes" id="UP000010552"/>
    </source>
</evidence>
<sequence length="249" mass="27472">MIGARGWRRESRNPQSAPSFQSRCLFRVEATDAPDVPAVAARRPPPEAALHGQLSNARTRCRTQRFGMAGAPMSRYVTACHVSPWQDTSHCHTTSCQNVSRCVLSCHATSQDAKTCLAVLHHVMPFLTTSHYATPHHVSPCQDMSRCVTPRYATEGQHHGPYSSSSVCSGLQESVGEGRLFAEIICWFACHKDNTWEVAFEKAPQLPGIEVTANLQMAHHKRTQKKLQSSDPASIMTLSFVSRNCADAQ</sequence>